<evidence type="ECO:0000313" key="5">
    <source>
        <dbReference type="EMBL" id="VUZ49456.1"/>
    </source>
</evidence>
<keyword evidence="2" id="KW-0862">Zinc</keyword>
<dbReference type="Pfam" id="PF00130">
    <property type="entry name" value="C1_1"/>
    <property type="match status" value="1"/>
</dbReference>
<evidence type="ECO:0000259" key="4">
    <source>
        <dbReference type="PROSITE" id="PS50081"/>
    </source>
</evidence>
<feature type="non-terminal residue" evidence="5">
    <location>
        <position position="180"/>
    </location>
</feature>
<dbReference type="InterPro" id="IPR046349">
    <property type="entry name" value="C1-like_sf"/>
</dbReference>
<dbReference type="GO" id="GO:0046872">
    <property type="term" value="F:metal ion binding"/>
    <property type="evidence" value="ECO:0007669"/>
    <property type="project" value="UniProtKB-KW"/>
</dbReference>
<proteinExistence type="predicted"/>
<dbReference type="Proteomes" id="UP000321570">
    <property type="component" value="Unassembled WGS sequence"/>
</dbReference>
<dbReference type="CDD" id="cd20803">
    <property type="entry name" value="C1_DGKtheta_typeV_rpt1"/>
    <property type="match status" value="1"/>
</dbReference>
<reference evidence="5 6" key="1">
    <citation type="submission" date="2019-07" db="EMBL/GenBank/DDBJ databases">
        <authorList>
            <person name="Jastrzebski P J."/>
            <person name="Paukszto L."/>
            <person name="Jastrzebski P J."/>
        </authorList>
    </citation>
    <scope>NUCLEOTIDE SEQUENCE [LARGE SCALE GENOMIC DNA]</scope>
    <source>
        <strain evidence="5 6">WMS-il1</strain>
    </source>
</reference>
<feature type="region of interest" description="Disordered" evidence="3">
    <location>
        <begin position="1"/>
        <end position="28"/>
    </location>
</feature>
<sequence length="180" mass="20155">MLTESLERLDLSNNGEAEESNARLKASPLIDTPSINEETIAQFNDDSEGVEDDMKSSSCRDTICAFSGHSFYRKSLSKPAYCHHCSEVIWGPLSTGFACDVCNFLAHEKCLRDIVTVCPAYAATQTLTPVAHCWSELSFFRRKFCNVCRTRLRDTPSVRCEGIFPVTLLSPLCILSFRKI</sequence>
<dbReference type="PROSITE" id="PS50081">
    <property type="entry name" value="ZF_DAG_PE_2"/>
    <property type="match status" value="1"/>
</dbReference>
<keyword evidence="6" id="KW-1185">Reference proteome</keyword>
<feature type="domain" description="Phorbol-ester/DAG-type" evidence="4">
    <location>
        <begin position="68"/>
        <end position="118"/>
    </location>
</feature>
<dbReference type="SMART" id="SM00109">
    <property type="entry name" value="C1"/>
    <property type="match status" value="1"/>
</dbReference>
<name>A0A564YQG0_HYMDI</name>
<keyword evidence="1" id="KW-0479">Metal-binding</keyword>
<dbReference type="InterPro" id="IPR002219">
    <property type="entry name" value="PKC_DAG/PE"/>
</dbReference>
<feature type="compositionally biased region" description="Basic and acidic residues" evidence="3">
    <location>
        <begin position="1"/>
        <end position="10"/>
    </location>
</feature>
<evidence type="ECO:0000256" key="1">
    <source>
        <dbReference type="ARBA" id="ARBA00022723"/>
    </source>
</evidence>
<dbReference type="Gene3D" id="3.30.60.20">
    <property type="match status" value="1"/>
</dbReference>
<gene>
    <name evidence="5" type="ORF">WMSIL1_LOCUS8498</name>
</gene>
<accession>A0A564YQG0</accession>
<evidence type="ECO:0000256" key="3">
    <source>
        <dbReference type="SAM" id="MobiDB-lite"/>
    </source>
</evidence>
<dbReference type="InterPro" id="IPR020454">
    <property type="entry name" value="DAG/PE-bd"/>
</dbReference>
<organism evidence="5 6">
    <name type="scientific">Hymenolepis diminuta</name>
    <name type="common">Rat tapeworm</name>
    <dbReference type="NCBI Taxonomy" id="6216"/>
    <lineage>
        <taxon>Eukaryota</taxon>
        <taxon>Metazoa</taxon>
        <taxon>Spiralia</taxon>
        <taxon>Lophotrochozoa</taxon>
        <taxon>Platyhelminthes</taxon>
        <taxon>Cestoda</taxon>
        <taxon>Eucestoda</taxon>
        <taxon>Cyclophyllidea</taxon>
        <taxon>Hymenolepididae</taxon>
        <taxon>Hymenolepis</taxon>
    </lineage>
</organism>
<evidence type="ECO:0000256" key="2">
    <source>
        <dbReference type="ARBA" id="ARBA00022833"/>
    </source>
</evidence>
<dbReference type="SUPFAM" id="SSF57889">
    <property type="entry name" value="Cysteine-rich domain"/>
    <property type="match status" value="1"/>
</dbReference>
<dbReference type="PRINTS" id="PR00008">
    <property type="entry name" value="DAGPEDOMAIN"/>
</dbReference>
<protein>
    <recommendedName>
        <fullName evidence="4">Phorbol-ester/DAG-type domain-containing protein</fullName>
    </recommendedName>
</protein>
<evidence type="ECO:0000313" key="6">
    <source>
        <dbReference type="Proteomes" id="UP000321570"/>
    </source>
</evidence>
<dbReference type="PROSITE" id="PS00479">
    <property type="entry name" value="ZF_DAG_PE_1"/>
    <property type="match status" value="1"/>
</dbReference>
<dbReference type="AlphaFoldDB" id="A0A564YQG0"/>
<dbReference type="EMBL" id="CABIJS010000333">
    <property type="protein sequence ID" value="VUZ49456.1"/>
    <property type="molecule type" value="Genomic_DNA"/>
</dbReference>